<evidence type="ECO:0000256" key="1">
    <source>
        <dbReference type="ARBA" id="ARBA00009009"/>
    </source>
</evidence>
<evidence type="ECO:0000256" key="4">
    <source>
        <dbReference type="ARBA" id="ARBA00023251"/>
    </source>
</evidence>
<dbReference type="EC" id="3.5.2.6" evidence="2 5"/>
<reference evidence="8 9" key="1">
    <citation type="submission" date="2020-08" db="EMBL/GenBank/DDBJ databases">
        <title>The Agave Microbiome: Exploring the role of microbial communities in plant adaptations to desert environments.</title>
        <authorList>
            <person name="Partida-Martinez L.P."/>
        </authorList>
    </citation>
    <scope>NUCLEOTIDE SEQUENCE [LARGE SCALE GENOMIC DNA]</scope>
    <source>
        <strain evidence="8 9">AS2.23</strain>
    </source>
</reference>
<evidence type="ECO:0000259" key="7">
    <source>
        <dbReference type="Pfam" id="PF13354"/>
    </source>
</evidence>
<dbReference type="NCBIfam" id="NF033103">
    <property type="entry name" value="bla_class_A"/>
    <property type="match status" value="1"/>
</dbReference>
<name>A0A7W4TIG4_KINRA</name>
<feature type="domain" description="Beta-lactamase class A catalytic" evidence="7">
    <location>
        <begin position="90"/>
        <end position="304"/>
    </location>
</feature>
<dbReference type="AlphaFoldDB" id="A0A7W4TIG4"/>
<keyword evidence="6" id="KW-0732">Signal</keyword>
<organism evidence="8 9">
    <name type="scientific">Kineococcus radiotolerans</name>
    <dbReference type="NCBI Taxonomy" id="131568"/>
    <lineage>
        <taxon>Bacteria</taxon>
        <taxon>Bacillati</taxon>
        <taxon>Actinomycetota</taxon>
        <taxon>Actinomycetes</taxon>
        <taxon>Kineosporiales</taxon>
        <taxon>Kineosporiaceae</taxon>
        <taxon>Kineococcus</taxon>
    </lineage>
</organism>
<evidence type="ECO:0000313" key="9">
    <source>
        <dbReference type="Proteomes" id="UP000533269"/>
    </source>
</evidence>
<accession>A0A7W4TIG4</accession>
<dbReference type="GO" id="GO:0008800">
    <property type="term" value="F:beta-lactamase activity"/>
    <property type="evidence" value="ECO:0007669"/>
    <property type="project" value="UniProtKB-UniRule"/>
</dbReference>
<dbReference type="GO" id="GO:0030655">
    <property type="term" value="P:beta-lactam antibiotic catabolic process"/>
    <property type="evidence" value="ECO:0007669"/>
    <property type="project" value="InterPro"/>
</dbReference>
<dbReference type="Gene3D" id="3.40.710.10">
    <property type="entry name" value="DD-peptidase/beta-lactamase superfamily"/>
    <property type="match status" value="1"/>
</dbReference>
<dbReference type="GO" id="GO:0046677">
    <property type="term" value="P:response to antibiotic"/>
    <property type="evidence" value="ECO:0007669"/>
    <property type="project" value="UniProtKB-UniRule"/>
</dbReference>
<evidence type="ECO:0000256" key="6">
    <source>
        <dbReference type="SAM" id="SignalP"/>
    </source>
</evidence>
<evidence type="ECO:0000313" key="8">
    <source>
        <dbReference type="EMBL" id="MBB2899465.1"/>
    </source>
</evidence>
<dbReference type="Pfam" id="PF13354">
    <property type="entry name" value="Beta-lactamase2"/>
    <property type="match status" value="1"/>
</dbReference>
<dbReference type="InterPro" id="IPR012338">
    <property type="entry name" value="Beta-lactam/transpept-like"/>
</dbReference>
<dbReference type="PANTHER" id="PTHR35333:SF3">
    <property type="entry name" value="BETA-LACTAMASE-TYPE TRANSPEPTIDASE FOLD CONTAINING PROTEIN"/>
    <property type="match status" value="1"/>
</dbReference>
<comment type="similarity">
    <text evidence="1 5">Belongs to the class-A beta-lactamase family.</text>
</comment>
<reference evidence="8 9" key="2">
    <citation type="submission" date="2020-08" db="EMBL/GenBank/DDBJ databases">
        <authorList>
            <person name="Partida-Martinez L."/>
            <person name="Huntemann M."/>
            <person name="Clum A."/>
            <person name="Wang J."/>
            <person name="Palaniappan K."/>
            <person name="Ritter S."/>
            <person name="Chen I.-M."/>
            <person name="Stamatis D."/>
            <person name="Reddy T."/>
            <person name="O'Malley R."/>
            <person name="Daum C."/>
            <person name="Shapiro N."/>
            <person name="Ivanova N."/>
            <person name="Kyrpides N."/>
            <person name="Woyke T."/>
        </authorList>
    </citation>
    <scope>NUCLEOTIDE SEQUENCE [LARGE SCALE GENOMIC DNA]</scope>
    <source>
        <strain evidence="8 9">AS2.23</strain>
    </source>
</reference>
<dbReference type="PROSITE" id="PS00146">
    <property type="entry name" value="BETA_LACTAMASE_A"/>
    <property type="match status" value="1"/>
</dbReference>
<dbReference type="InterPro" id="IPR000871">
    <property type="entry name" value="Beta-lactam_class-A"/>
</dbReference>
<comment type="caution">
    <text evidence="8">The sequence shown here is derived from an EMBL/GenBank/DDBJ whole genome shotgun (WGS) entry which is preliminary data.</text>
</comment>
<dbReference type="PANTHER" id="PTHR35333">
    <property type="entry name" value="BETA-LACTAMASE"/>
    <property type="match status" value="1"/>
</dbReference>
<dbReference type="EMBL" id="JACHVY010000001">
    <property type="protein sequence ID" value="MBB2899465.1"/>
    <property type="molecule type" value="Genomic_DNA"/>
</dbReference>
<dbReference type="PRINTS" id="PR00118">
    <property type="entry name" value="BLACTAMASEA"/>
</dbReference>
<sequence>MRQHRRRSVPAAIVGALVLPVLVACGGGGTAPAPAVTGPAVTGPAVTGPAVTGPAVTGPAVTPGTPPPAAAPDVAAQFGRLEREFDARLGVFALDTGTGASVVHRADERFAYASTFKVLAAAAVLDRTSTEELDEVVPFTAEDLVDHSPVTELHVGAGMSLRDLAAAATTVSDNTAANLLLEHLGGPGGFESALRELGDTVTDPERTETALNEAVPGDVRDTSTPRAMATDLHAYVLGDALGEEDRAVLVGWMRANTTGDALIRAGVPEGWVVGDRTGAGGYGTRNAVAVVWPPAGAPLVLAVMSDRDAEDADHDDALVAAATAVAVAAVRPGAVVPSPPAVPAP</sequence>
<keyword evidence="3 5" id="KW-0378">Hydrolase</keyword>
<dbReference type="InterPro" id="IPR045155">
    <property type="entry name" value="Beta-lactam_cat"/>
</dbReference>
<dbReference type="InterPro" id="IPR023650">
    <property type="entry name" value="Beta-lactam_class-A_AS"/>
</dbReference>
<evidence type="ECO:0000256" key="2">
    <source>
        <dbReference type="ARBA" id="ARBA00012865"/>
    </source>
</evidence>
<proteinExistence type="inferred from homology"/>
<dbReference type="SUPFAM" id="SSF56601">
    <property type="entry name" value="beta-lactamase/transpeptidase-like"/>
    <property type="match status" value="1"/>
</dbReference>
<keyword evidence="4 5" id="KW-0046">Antibiotic resistance</keyword>
<feature type="signal peptide" evidence="6">
    <location>
        <begin position="1"/>
        <end position="26"/>
    </location>
</feature>
<gene>
    <name evidence="8" type="ORF">FHR75_000253</name>
</gene>
<dbReference type="RefSeq" id="WP_183390113.1">
    <property type="nucleotide sequence ID" value="NZ_JACHVY010000001.1"/>
</dbReference>
<dbReference type="Proteomes" id="UP000533269">
    <property type="component" value="Unassembled WGS sequence"/>
</dbReference>
<dbReference type="PROSITE" id="PS51257">
    <property type="entry name" value="PROKAR_LIPOPROTEIN"/>
    <property type="match status" value="1"/>
</dbReference>
<feature type="chain" id="PRO_5039553737" description="Beta-lactamase" evidence="6">
    <location>
        <begin position="27"/>
        <end position="345"/>
    </location>
</feature>
<protein>
    <recommendedName>
        <fullName evidence="2 5">Beta-lactamase</fullName>
        <ecNumber evidence="2 5">3.5.2.6</ecNumber>
    </recommendedName>
</protein>
<evidence type="ECO:0000256" key="5">
    <source>
        <dbReference type="RuleBase" id="RU361140"/>
    </source>
</evidence>
<evidence type="ECO:0000256" key="3">
    <source>
        <dbReference type="ARBA" id="ARBA00022801"/>
    </source>
</evidence>
<comment type="catalytic activity">
    <reaction evidence="5">
        <text>a beta-lactam + H2O = a substituted beta-amino acid</text>
        <dbReference type="Rhea" id="RHEA:20401"/>
        <dbReference type="ChEBI" id="CHEBI:15377"/>
        <dbReference type="ChEBI" id="CHEBI:35627"/>
        <dbReference type="ChEBI" id="CHEBI:140347"/>
        <dbReference type="EC" id="3.5.2.6"/>
    </reaction>
</comment>